<feature type="region of interest" description="Disordered" evidence="6">
    <location>
        <begin position="585"/>
        <end position="605"/>
    </location>
</feature>
<reference evidence="8 9" key="1">
    <citation type="submission" date="2020-09" db="EMBL/GenBank/DDBJ databases">
        <title>Genome sequences of type strains of Chitinophaga qingshengii and Chitinophaga varians.</title>
        <authorList>
            <person name="Kittiwongwattana C."/>
        </authorList>
    </citation>
    <scope>NUCLEOTIDE SEQUENCE [LARGE SCALE GENOMIC DNA]</scope>
    <source>
        <strain evidence="8 9">JCM 30026</strain>
    </source>
</reference>
<keyword evidence="9" id="KW-1185">Reference proteome</keyword>
<keyword evidence="4" id="KW-0862">Zinc</keyword>
<evidence type="ECO:0000256" key="1">
    <source>
        <dbReference type="ARBA" id="ARBA00022670"/>
    </source>
</evidence>
<dbReference type="InterPro" id="IPR024079">
    <property type="entry name" value="MetalloPept_cat_dom_sf"/>
</dbReference>
<feature type="coiled-coil region" evidence="5">
    <location>
        <begin position="656"/>
        <end position="683"/>
    </location>
</feature>
<dbReference type="InterPro" id="IPR025460">
    <property type="entry name" value="DUF4280"/>
</dbReference>
<evidence type="ECO:0000259" key="7">
    <source>
        <dbReference type="Pfam" id="PF00413"/>
    </source>
</evidence>
<evidence type="ECO:0000256" key="6">
    <source>
        <dbReference type="SAM" id="MobiDB-lite"/>
    </source>
</evidence>
<evidence type="ECO:0000256" key="2">
    <source>
        <dbReference type="ARBA" id="ARBA00022723"/>
    </source>
</evidence>
<feature type="compositionally biased region" description="Basic and acidic residues" evidence="6">
    <location>
        <begin position="585"/>
        <end position="595"/>
    </location>
</feature>
<keyword evidence="3" id="KW-0378">Hydrolase</keyword>
<keyword evidence="1" id="KW-0645">Protease</keyword>
<feature type="domain" description="Peptidase M10 metallopeptidase" evidence="7">
    <location>
        <begin position="485"/>
        <end position="556"/>
    </location>
</feature>
<evidence type="ECO:0000313" key="8">
    <source>
        <dbReference type="EMBL" id="MBC9934830.1"/>
    </source>
</evidence>
<comment type="caution">
    <text evidence="8">The sequence shown here is derived from an EMBL/GenBank/DDBJ whole genome shotgun (WGS) entry which is preliminary data.</text>
</comment>
<dbReference type="Pfam" id="PF14107">
    <property type="entry name" value="DUF4280"/>
    <property type="match status" value="1"/>
</dbReference>
<accession>A0ABR7TXI7</accession>
<dbReference type="Pfam" id="PF00413">
    <property type="entry name" value="Peptidase_M10"/>
    <property type="match status" value="1"/>
</dbReference>
<proteinExistence type="predicted"/>
<dbReference type="RefSeq" id="WP_188091914.1">
    <property type="nucleotide sequence ID" value="NZ_JACVFC010000006.1"/>
</dbReference>
<dbReference type="EMBL" id="JACVFC010000006">
    <property type="protein sequence ID" value="MBC9934830.1"/>
    <property type="molecule type" value="Genomic_DNA"/>
</dbReference>
<evidence type="ECO:0000256" key="3">
    <source>
        <dbReference type="ARBA" id="ARBA00022801"/>
    </source>
</evidence>
<keyword evidence="5" id="KW-0175">Coiled coil</keyword>
<organism evidence="8 9">
    <name type="scientific">Chitinophaga qingshengii</name>
    <dbReference type="NCBI Taxonomy" id="1569794"/>
    <lineage>
        <taxon>Bacteria</taxon>
        <taxon>Pseudomonadati</taxon>
        <taxon>Bacteroidota</taxon>
        <taxon>Chitinophagia</taxon>
        <taxon>Chitinophagales</taxon>
        <taxon>Chitinophagaceae</taxon>
        <taxon>Chitinophaga</taxon>
    </lineage>
</organism>
<gene>
    <name evidence="8" type="ORF">ICL07_30915</name>
</gene>
<evidence type="ECO:0000313" key="9">
    <source>
        <dbReference type="Proteomes" id="UP000659124"/>
    </source>
</evidence>
<keyword evidence="2" id="KW-0479">Metal-binding</keyword>
<dbReference type="InterPro" id="IPR001818">
    <property type="entry name" value="Pept_M10_metallopeptidase"/>
</dbReference>
<sequence>MSDQKKFVLDGAVCKCSQSKVSAILKVTSQTKVRIQGKLKATEKDLQFMPPFFGNCNNDPKKSCTPQLQAWQQTTATTTFGGSSQFLLESSSCKCSQGGTITIDDHKQVDNPVEPDPVENTIFIGCIRFYRSADNAGGAFGMKDNGYNGEFGFDAFNKATCAEGLIGEYQELIGITPAEDAISGVAKYLCPYLSIWPPDVEGNTDNKKSTVTLYVNAQKASKLLKSDADIVFSSSNANITLNTTTLHLKIDDPAVPLTITCKGPFEEDVAITAKAKGEPQVLGKLIIKANAVRYKTIIQPVELSFGAQASAAISAIPHTPLINDLIRFFNTHSFNQAYIYGVPANDTKKVTFQVSEFENAGLLLQKEDGNRYLKKDTENDPDTVRYNRMVEQRFAAYLVNQEKKQAAREDMQKKAIEVLKRFDKHFEFKTGRKSLQYTLKQYEDKIASKAWNHPDVQKAYADYSAAKTYYDTMGSADTWLKKDKILYFFYTNDIYAAKKPDAKVLAYSETFSGVAHIFQAALTDTDVNGVVMHELGHALGLRHTFDEQALGTYSIKEPGKTYRDDVNEEIRSKKVDVHTKEGMVERMKKDQKAASKEGLSSAQVEGLGQMESDYSSLETTVKKSFVPNLDDFVATVNDTIQKENGTFQHTNSGVTITSIEQEITKLESEIKVLEGTAKSAERTMLLKKAKAQHSTKENYLDYSQDSQGNMSRDFKRKTFYQWQWQFMQLVGKSKRYFEEIK</sequence>
<dbReference type="Gene3D" id="3.40.390.10">
    <property type="entry name" value="Collagenase (Catalytic Domain)"/>
    <property type="match status" value="1"/>
</dbReference>
<dbReference type="SUPFAM" id="SSF55486">
    <property type="entry name" value="Metalloproteases ('zincins'), catalytic domain"/>
    <property type="match status" value="1"/>
</dbReference>
<evidence type="ECO:0000256" key="4">
    <source>
        <dbReference type="ARBA" id="ARBA00022833"/>
    </source>
</evidence>
<evidence type="ECO:0000256" key="5">
    <source>
        <dbReference type="SAM" id="Coils"/>
    </source>
</evidence>
<dbReference type="Proteomes" id="UP000659124">
    <property type="component" value="Unassembled WGS sequence"/>
</dbReference>
<protein>
    <submittedName>
        <fullName evidence="8">DUF4280 domain-containing protein</fullName>
    </submittedName>
</protein>
<name>A0ABR7TXI7_9BACT</name>